<dbReference type="Pfam" id="PF00665">
    <property type="entry name" value="rve"/>
    <property type="match status" value="1"/>
</dbReference>
<evidence type="ECO:0000313" key="3">
    <source>
        <dbReference type="Proteomes" id="UP000229026"/>
    </source>
</evidence>
<gene>
    <name evidence="2" type="ORF">CO161_05020</name>
</gene>
<dbReference type="GO" id="GO:0003676">
    <property type="term" value="F:nucleic acid binding"/>
    <property type="evidence" value="ECO:0007669"/>
    <property type="project" value="InterPro"/>
</dbReference>
<feature type="domain" description="Integrase catalytic" evidence="1">
    <location>
        <begin position="32"/>
        <end position="189"/>
    </location>
</feature>
<dbReference type="GO" id="GO:0015074">
    <property type="term" value="P:DNA integration"/>
    <property type="evidence" value="ECO:0007669"/>
    <property type="project" value="InterPro"/>
</dbReference>
<dbReference type="Proteomes" id="UP000229026">
    <property type="component" value="Unassembled WGS sequence"/>
</dbReference>
<evidence type="ECO:0000259" key="1">
    <source>
        <dbReference type="PROSITE" id="PS50994"/>
    </source>
</evidence>
<reference evidence="3" key="1">
    <citation type="submission" date="2017-09" db="EMBL/GenBank/DDBJ databases">
        <title>Depth-based differentiation of microbial function through sediment-hosted aquifers and enrichment of novel symbionts in the deep terrestrial subsurface.</title>
        <authorList>
            <person name="Probst A.J."/>
            <person name="Ladd B."/>
            <person name="Jarett J.K."/>
            <person name="Geller-Mcgrath D.E."/>
            <person name="Sieber C.M.K."/>
            <person name="Emerson J.B."/>
            <person name="Anantharaman K."/>
            <person name="Thomas B.C."/>
            <person name="Malmstrom R."/>
            <person name="Stieglmeier M."/>
            <person name="Klingl A."/>
            <person name="Woyke T."/>
            <person name="Ryan C.M."/>
            <person name="Banfield J.F."/>
        </authorList>
    </citation>
    <scope>NUCLEOTIDE SEQUENCE [LARGE SCALE GENOMIC DNA]</scope>
</reference>
<sequence length="189" mass="23250">MKLKIKRRLGLDVSTTIIYRYFKKKKLIRRPQRKLPWYEPMKRALIVKKQGEGIQLDVKYVYPKGRREYQFSVFDPFTKMYYFKVFSTKESRNAIIVFKKAQRYFGFKILSVQTDNGGEFRGVFHRWLTKLKLPHYFIPKRSPWWNANVERIHKTIDDEFYLNPYRAWDNIHQWLYYYNFERIHLSLGG</sequence>
<dbReference type="Gene3D" id="3.30.420.10">
    <property type="entry name" value="Ribonuclease H-like superfamily/Ribonuclease H"/>
    <property type="match status" value="1"/>
</dbReference>
<dbReference type="InterPro" id="IPR036397">
    <property type="entry name" value="RNaseH_sf"/>
</dbReference>
<protein>
    <recommendedName>
        <fullName evidence="1">Integrase catalytic domain-containing protein</fullName>
    </recommendedName>
</protein>
<proteinExistence type="predicted"/>
<dbReference type="EMBL" id="PFWH01000167">
    <property type="protein sequence ID" value="PJA62710.1"/>
    <property type="molecule type" value="Genomic_DNA"/>
</dbReference>
<dbReference type="AlphaFoldDB" id="A0A2M7YIB5"/>
<comment type="caution">
    <text evidence="2">The sequence shown here is derived from an EMBL/GenBank/DDBJ whole genome shotgun (WGS) entry which is preliminary data.</text>
</comment>
<dbReference type="SUPFAM" id="SSF53098">
    <property type="entry name" value="Ribonuclease H-like"/>
    <property type="match status" value="1"/>
</dbReference>
<dbReference type="InterPro" id="IPR012337">
    <property type="entry name" value="RNaseH-like_sf"/>
</dbReference>
<feature type="non-terminal residue" evidence="2">
    <location>
        <position position="189"/>
    </location>
</feature>
<accession>A0A2M7YIB5</accession>
<evidence type="ECO:0000313" key="2">
    <source>
        <dbReference type="EMBL" id="PJA62710.1"/>
    </source>
</evidence>
<dbReference type="PROSITE" id="PS50994">
    <property type="entry name" value="INTEGRASE"/>
    <property type="match status" value="1"/>
</dbReference>
<name>A0A2M7YIB5_9BACT</name>
<dbReference type="InterPro" id="IPR001584">
    <property type="entry name" value="Integrase_cat-core"/>
</dbReference>
<organism evidence="2 3">
    <name type="scientific">Candidatus Portnoybacteria bacterium CG_4_9_14_3_um_filter_44_9</name>
    <dbReference type="NCBI Taxonomy" id="1974806"/>
    <lineage>
        <taxon>Bacteria</taxon>
        <taxon>Candidatus Portnoyibacteriota</taxon>
    </lineage>
</organism>